<dbReference type="InterPro" id="IPR036770">
    <property type="entry name" value="Ankyrin_rpt-contain_sf"/>
</dbReference>
<protein>
    <submittedName>
        <fullName evidence="1">Uncharacterized protein</fullName>
    </submittedName>
</protein>
<organism evidence="1 2">
    <name type="scientific">Coprinellus micaceus</name>
    <name type="common">Glistening ink-cap mushroom</name>
    <name type="synonym">Coprinus micaceus</name>
    <dbReference type="NCBI Taxonomy" id="71717"/>
    <lineage>
        <taxon>Eukaryota</taxon>
        <taxon>Fungi</taxon>
        <taxon>Dikarya</taxon>
        <taxon>Basidiomycota</taxon>
        <taxon>Agaricomycotina</taxon>
        <taxon>Agaricomycetes</taxon>
        <taxon>Agaricomycetidae</taxon>
        <taxon>Agaricales</taxon>
        <taxon>Agaricineae</taxon>
        <taxon>Psathyrellaceae</taxon>
        <taxon>Coprinellus</taxon>
    </lineage>
</organism>
<dbReference type="SUPFAM" id="SSF48403">
    <property type="entry name" value="Ankyrin repeat"/>
    <property type="match status" value="1"/>
</dbReference>
<gene>
    <name evidence="1" type="ORF">FA13DRAFT_1738455</name>
</gene>
<proteinExistence type="predicted"/>
<reference evidence="1 2" key="1">
    <citation type="journal article" date="2019" name="Nat. Ecol. Evol.">
        <title>Megaphylogeny resolves global patterns of mushroom evolution.</title>
        <authorList>
            <person name="Varga T."/>
            <person name="Krizsan K."/>
            <person name="Foldi C."/>
            <person name="Dima B."/>
            <person name="Sanchez-Garcia M."/>
            <person name="Sanchez-Ramirez S."/>
            <person name="Szollosi G.J."/>
            <person name="Szarkandi J.G."/>
            <person name="Papp V."/>
            <person name="Albert L."/>
            <person name="Andreopoulos W."/>
            <person name="Angelini C."/>
            <person name="Antonin V."/>
            <person name="Barry K.W."/>
            <person name="Bougher N.L."/>
            <person name="Buchanan P."/>
            <person name="Buyck B."/>
            <person name="Bense V."/>
            <person name="Catcheside P."/>
            <person name="Chovatia M."/>
            <person name="Cooper J."/>
            <person name="Damon W."/>
            <person name="Desjardin D."/>
            <person name="Finy P."/>
            <person name="Geml J."/>
            <person name="Haridas S."/>
            <person name="Hughes K."/>
            <person name="Justo A."/>
            <person name="Karasinski D."/>
            <person name="Kautmanova I."/>
            <person name="Kiss B."/>
            <person name="Kocsube S."/>
            <person name="Kotiranta H."/>
            <person name="LaButti K.M."/>
            <person name="Lechner B.E."/>
            <person name="Liimatainen K."/>
            <person name="Lipzen A."/>
            <person name="Lukacs Z."/>
            <person name="Mihaltcheva S."/>
            <person name="Morgado L.N."/>
            <person name="Niskanen T."/>
            <person name="Noordeloos M.E."/>
            <person name="Ohm R.A."/>
            <person name="Ortiz-Santana B."/>
            <person name="Ovrebo C."/>
            <person name="Racz N."/>
            <person name="Riley R."/>
            <person name="Savchenko A."/>
            <person name="Shiryaev A."/>
            <person name="Soop K."/>
            <person name="Spirin V."/>
            <person name="Szebenyi C."/>
            <person name="Tomsovsky M."/>
            <person name="Tulloss R.E."/>
            <person name="Uehling J."/>
            <person name="Grigoriev I.V."/>
            <person name="Vagvolgyi C."/>
            <person name="Papp T."/>
            <person name="Martin F.M."/>
            <person name="Miettinen O."/>
            <person name="Hibbett D.S."/>
            <person name="Nagy L.G."/>
        </authorList>
    </citation>
    <scope>NUCLEOTIDE SEQUENCE [LARGE SCALE GENOMIC DNA]</scope>
    <source>
        <strain evidence="1 2">FP101781</strain>
    </source>
</reference>
<dbReference type="EMBL" id="QPFP01000058">
    <property type="protein sequence ID" value="TEB25290.1"/>
    <property type="molecule type" value="Genomic_DNA"/>
</dbReference>
<evidence type="ECO:0000313" key="1">
    <source>
        <dbReference type="EMBL" id="TEB25290.1"/>
    </source>
</evidence>
<evidence type="ECO:0000313" key="2">
    <source>
        <dbReference type="Proteomes" id="UP000298030"/>
    </source>
</evidence>
<comment type="caution">
    <text evidence="1">The sequence shown here is derived from an EMBL/GenBank/DDBJ whole genome shotgun (WGS) entry which is preliminary data.</text>
</comment>
<sequence>MKGDVDLVNRLLACGADPNLKGGYYGVGASCLCLGKARIEVRSDFCWNMGADPDIQNQIGWTPLHYGVSLGSCHNGGETVLQFAQRREKQDVVDMLTRRGITE</sequence>
<accession>A0A4Y7STW0</accession>
<dbReference type="AlphaFoldDB" id="A0A4Y7STW0"/>
<name>A0A4Y7STW0_COPMI</name>
<keyword evidence="2" id="KW-1185">Reference proteome</keyword>
<dbReference type="Gene3D" id="1.25.40.20">
    <property type="entry name" value="Ankyrin repeat-containing domain"/>
    <property type="match status" value="1"/>
</dbReference>
<dbReference type="Proteomes" id="UP000298030">
    <property type="component" value="Unassembled WGS sequence"/>
</dbReference>
<dbReference type="OrthoDB" id="194358at2759"/>